<feature type="compositionally biased region" description="Polar residues" evidence="1">
    <location>
        <begin position="130"/>
        <end position="141"/>
    </location>
</feature>
<proteinExistence type="predicted"/>
<evidence type="ECO:0008006" key="4">
    <source>
        <dbReference type="Google" id="ProtNLM"/>
    </source>
</evidence>
<sequence length="343" mass="37509">MSYKAQIWAQHIKAGSSSVKAVLNAVAFFADDDGQTWRSQGEIARHTELTDRTVRAALATLEERGLLVREERSRKDGGRSTDILTLRLGAAQPSLLSANACQDNSSAPPGKSFQGGRNRFPAPPERRSGHTTFEPTSNRQGNRQKDSLPVPLFPEAADARDDQDVERKPSSRRKMIERSVAILCAITGKNDRSARGTVGIWLSRVQDDAKVVLDLVEAADEREVADPTMWVEGQIRRRQEQLSGDQGLRRSPRDPPPDRVSPRAARLIDLHAQLSGAQDHGSGPRSDDDLIPLDDLSGSGGEDRDPPWPSGGDAEPSEPVRRAAFAGGYDHRAARTLRRAKPA</sequence>
<dbReference type="AlphaFoldDB" id="A0A512IS67"/>
<feature type="region of interest" description="Disordered" evidence="1">
    <location>
        <begin position="230"/>
        <end position="261"/>
    </location>
</feature>
<evidence type="ECO:0000256" key="1">
    <source>
        <dbReference type="SAM" id="MobiDB-lite"/>
    </source>
</evidence>
<dbReference type="SUPFAM" id="SSF46785">
    <property type="entry name" value="Winged helix' DNA-binding domain"/>
    <property type="match status" value="1"/>
</dbReference>
<dbReference type="Gene3D" id="1.10.10.10">
    <property type="entry name" value="Winged helix-like DNA-binding domain superfamily/Winged helix DNA-binding domain"/>
    <property type="match status" value="1"/>
</dbReference>
<feature type="region of interest" description="Disordered" evidence="1">
    <location>
        <begin position="274"/>
        <end position="321"/>
    </location>
</feature>
<protein>
    <recommendedName>
        <fullName evidence="4">Helix-turn-helix domain-containing protein</fullName>
    </recommendedName>
</protein>
<feature type="compositionally biased region" description="Basic and acidic residues" evidence="1">
    <location>
        <begin position="247"/>
        <end position="261"/>
    </location>
</feature>
<organism evidence="2 3">
    <name type="scientific">Methylobacterium haplocladii</name>
    <dbReference type="NCBI Taxonomy" id="1176176"/>
    <lineage>
        <taxon>Bacteria</taxon>
        <taxon>Pseudomonadati</taxon>
        <taxon>Pseudomonadota</taxon>
        <taxon>Alphaproteobacteria</taxon>
        <taxon>Hyphomicrobiales</taxon>
        <taxon>Methylobacteriaceae</taxon>
        <taxon>Methylobacterium</taxon>
    </lineage>
</organism>
<dbReference type="InterPro" id="IPR036388">
    <property type="entry name" value="WH-like_DNA-bd_sf"/>
</dbReference>
<reference evidence="2 3" key="1">
    <citation type="submission" date="2019-07" db="EMBL/GenBank/DDBJ databases">
        <title>Whole genome shotgun sequence of Methylobacterium haplocladii NBRC 107714.</title>
        <authorList>
            <person name="Hosoyama A."/>
            <person name="Uohara A."/>
            <person name="Ohji S."/>
            <person name="Ichikawa N."/>
        </authorList>
    </citation>
    <scope>NUCLEOTIDE SEQUENCE [LARGE SCALE GENOMIC DNA]</scope>
    <source>
        <strain evidence="2 3">NBRC 107714</strain>
    </source>
</reference>
<dbReference type="InterPro" id="IPR036390">
    <property type="entry name" value="WH_DNA-bd_sf"/>
</dbReference>
<feature type="region of interest" description="Disordered" evidence="1">
    <location>
        <begin position="99"/>
        <end position="172"/>
    </location>
</feature>
<keyword evidence="3" id="KW-1185">Reference proteome</keyword>
<gene>
    <name evidence="2" type="ORF">MHA02_29420</name>
</gene>
<name>A0A512IS67_9HYPH</name>
<comment type="caution">
    <text evidence="2">The sequence shown here is derived from an EMBL/GenBank/DDBJ whole genome shotgun (WGS) entry which is preliminary data.</text>
</comment>
<dbReference type="EMBL" id="BJZT01000032">
    <property type="protein sequence ID" value="GEP00555.1"/>
    <property type="molecule type" value="Genomic_DNA"/>
</dbReference>
<accession>A0A512IS67</accession>
<feature type="compositionally biased region" description="Basic and acidic residues" evidence="1">
    <location>
        <begin position="157"/>
        <end position="172"/>
    </location>
</feature>
<dbReference type="Proteomes" id="UP000321258">
    <property type="component" value="Unassembled WGS sequence"/>
</dbReference>
<evidence type="ECO:0000313" key="3">
    <source>
        <dbReference type="Proteomes" id="UP000321258"/>
    </source>
</evidence>
<evidence type="ECO:0000313" key="2">
    <source>
        <dbReference type="EMBL" id="GEP00555.1"/>
    </source>
</evidence>
<dbReference type="Pfam" id="PF13730">
    <property type="entry name" value="HTH_36"/>
    <property type="match status" value="1"/>
</dbReference>